<dbReference type="Proteomes" id="UP001176940">
    <property type="component" value="Unassembled WGS sequence"/>
</dbReference>
<dbReference type="PANTHER" id="PTHR31530:SF4">
    <property type="entry name" value="MAJOR INTRINSICALLY DISORDERED NOTCH2-BINDING RECEPTOR 1-LIKE"/>
    <property type="match status" value="1"/>
</dbReference>
<feature type="region of interest" description="Disordered" evidence="6">
    <location>
        <begin position="29"/>
        <end position="67"/>
    </location>
</feature>
<evidence type="ECO:0000256" key="1">
    <source>
        <dbReference type="ARBA" id="ARBA00006410"/>
    </source>
</evidence>
<evidence type="ECO:0000256" key="5">
    <source>
        <dbReference type="ARBA" id="ARBA00037847"/>
    </source>
</evidence>
<feature type="compositionally biased region" description="Polar residues" evidence="6">
    <location>
        <begin position="42"/>
        <end position="67"/>
    </location>
</feature>
<keyword evidence="2 7" id="KW-0812">Transmembrane</keyword>
<dbReference type="InterPro" id="IPR009626">
    <property type="entry name" value="MINAR1-like_C"/>
</dbReference>
<comment type="subcellular location">
    <subcellularLocation>
        <location evidence="5">Endomembrane system</location>
        <topology evidence="5">Single-pass membrane protein</topology>
    </subcellularLocation>
</comment>
<keyword evidence="3 7" id="KW-1133">Transmembrane helix</keyword>
<organism evidence="9 10">
    <name type="scientific">Ranitomeya imitator</name>
    <name type="common">mimic poison frog</name>
    <dbReference type="NCBI Taxonomy" id="111125"/>
    <lineage>
        <taxon>Eukaryota</taxon>
        <taxon>Metazoa</taxon>
        <taxon>Chordata</taxon>
        <taxon>Craniata</taxon>
        <taxon>Vertebrata</taxon>
        <taxon>Euteleostomi</taxon>
        <taxon>Amphibia</taxon>
        <taxon>Batrachia</taxon>
        <taxon>Anura</taxon>
        <taxon>Neobatrachia</taxon>
        <taxon>Hyloidea</taxon>
        <taxon>Dendrobatidae</taxon>
        <taxon>Dendrobatinae</taxon>
        <taxon>Ranitomeya</taxon>
    </lineage>
</organism>
<gene>
    <name evidence="9" type="ORF">RIMI_LOCUS3960245</name>
</gene>
<evidence type="ECO:0000313" key="10">
    <source>
        <dbReference type="Proteomes" id="UP001176940"/>
    </source>
</evidence>
<proteinExistence type="inferred from homology"/>
<evidence type="ECO:0000256" key="3">
    <source>
        <dbReference type="ARBA" id="ARBA00022989"/>
    </source>
</evidence>
<name>A0ABN9L383_9NEOB</name>
<evidence type="ECO:0000256" key="6">
    <source>
        <dbReference type="SAM" id="MobiDB-lite"/>
    </source>
</evidence>
<evidence type="ECO:0000259" key="8">
    <source>
        <dbReference type="Pfam" id="PF06789"/>
    </source>
</evidence>
<comment type="caution">
    <text evidence="9">The sequence shown here is derived from an EMBL/GenBank/DDBJ whole genome shotgun (WGS) entry which is preliminary data.</text>
</comment>
<keyword evidence="10" id="KW-1185">Reference proteome</keyword>
<protein>
    <recommendedName>
        <fullName evidence="8">Major intrinsically disordered Notch2-binding receptor 1-like C-terminal domain-containing protein</fullName>
    </recommendedName>
</protein>
<feature type="non-terminal residue" evidence="9">
    <location>
        <position position="1"/>
    </location>
</feature>
<evidence type="ECO:0000256" key="2">
    <source>
        <dbReference type="ARBA" id="ARBA00022692"/>
    </source>
</evidence>
<keyword evidence="4 7" id="KW-0472">Membrane</keyword>
<dbReference type="PANTHER" id="PTHR31530">
    <property type="entry name" value="MAJOR INTRINSICALLY DISORDERED NOTCH2-BINDING RECEPTOR 1 MINAR1 FAMILY MEMBER"/>
    <property type="match status" value="1"/>
</dbReference>
<evidence type="ECO:0000313" key="9">
    <source>
        <dbReference type="EMBL" id="CAJ0929828.1"/>
    </source>
</evidence>
<evidence type="ECO:0000256" key="7">
    <source>
        <dbReference type="SAM" id="Phobius"/>
    </source>
</evidence>
<dbReference type="InterPro" id="IPR039706">
    <property type="entry name" value="MINAR1-like"/>
</dbReference>
<sequence length="187" mass="20951">IDYISVIKMHFGTNLPAGRFGGRTAHAPAILEDGGAREKTDGTTAGSKDTANVKEPQQPSTQDSSTVLDKTLVDHFTPEILKSAIKSNPLYKDVPKGHKVETKKKQPSWTVQDYDSQLPNPKLSLYMKENPHDLHYWLEDIYTPGYDSLLKKKEKEQKNSKYCKLFAFLALLVCILIAIVTVTVLFT</sequence>
<evidence type="ECO:0000256" key="4">
    <source>
        <dbReference type="ARBA" id="ARBA00023136"/>
    </source>
</evidence>
<feature type="domain" description="Major intrinsically disordered Notch2-binding receptor 1-like C-terminal" evidence="8">
    <location>
        <begin position="52"/>
        <end position="185"/>
    </location>
</feature>
<dbReference type="Pfam" id="PF06789">
    <property type="entry name" value="MINAR1_C"/>
    <property type="match status" value="1"/>
</dbReference>
<reference evidence="9" key="1">
    <citation type="submission" date="2023-07" db="EMBL/GenBank/DDBJ databases">
        <authorList>
            <person name="Stuckert A."/>
        </authorList>
    </citation>
    <scope>NUCLEOTIDE SEQUENCE</scope>
</reference>
<feature type="transmembrane region" description="Helical" evidence="7">
    <location>
        <begin position="165"/>
        <end position="186"/>
    </location>
</feature>
<comment type="similarity">
    <text evidence="1">Belongs to the MINAR family.</text>
</comment>
<accession>A0ABN9L383</accession>
<dbReference type="EMBL" id="CAUEEQ010006157">
    <property type="protein sequence ID" value="CAJ0929828.1"/>
    <property type="molecule type" value="Genomic_DNA"/>
</dbReference>